<feature type="chain" id="PRO_5045588130" description="DUF3617 family protein" evidence="1">
    <location>
        <begin position="25"/>
        <end position="131"/>
    </location>
</feature>
<dbReference type="PROSITE" id="PS51257">
    <property type="entry name" value="PROKAR_LIPOPROTEIN"/>
    <property type="match status" value="1"/>
</dbReference>
<keyword evidence="1" id="KW-0732">Signal</keyword>
<feature type="signal peptide" evidence="1">
    <location>
        <begin position="1"/>
        <end position="24"/>
    </location>
</feature>
<sequence>MRTHRTIALLSAATFACVVLPAGAADRVHAGQWAGTTTFDGTARASSTCIAQSDANAMNGDAESIRVYLDKVIPPTICTLKDIKVDGDQVTYTSVCGGVANTVATTYHGDSFESTNTRGAKTEAKRVGACK</sequence>
<dbReference type="Pfam" id="PF12276">
    <property type="entry name" value="DUF3617"/>
    <property type="match status" value="1"/>
</dbReference>
<comment type="caution">
    <text evidence="2">The sequence shown here is derived from an EMBL/GenBank/DDBJ whole genome shotgun (WGS) entry which is preliminary data.</text>
</comment>
<keyword evidence="3" id="KW-1185">Reference proteome</keyword>
<evidence type="ECO:0000313" key="3">
    <source>
        <dbReference type="Proteomes" id="UP001501523"/>
    </source>
</evidence>
<name>A0ABN1IE04_9GAMM</name>
<reference evidence="2 3" key="1">
    <citation type="journal article" date="2019" name="Int. J. Syst. Evol. Microbiol.">
        <title>The Global Catalogue of Microorganisms (GCM) 10K type strain sequencing project: providing services to taxonomists for standard genome sequencing and annotation.</title>
        <authorList>
            <consortium name="The Broad Institute Genomics Platform"/>
            <consortium name="The Broad Institute Genome Sequencing Center for Infectious Disease"/>
            <person name="Wu L."/>
            <person name="Ma J."/>
        </authorList>
    </citation>
    <scope>NUCLEOTIDE SEQUENCE [LARGE SCALE GENOMIC DNA]</scope>
    <source>
        <strain evidence="2 3">JCM 15421</strain>
    </source>
</reference>
<evidence type="ECO:0000313" key="2">
    <source>
        <dbReference type="EMBL" id="GAA0709789.1"/>
    </source>
</evidence>
<protein>
    <recommendedName>
        <fullName evidence="4">DUF3617 family protein</fullName>
    </recommendedName>
</protein>
<evidence type="ECO:0000256" key="1">
    <source>
        <dbReference type="SAM" id="SignalP"/>
    </source>
</evidence>
<accession>A0ABN1IE04</accession>
<organism evidence="2 3">
    <name type="scientific">Dokdonella soli</name>
    <dbReference type="NCBI Taxonomy" id="529810"/>
    <lineage>
        <taxon>Bacteria</taxon>
        <taxon>Pseudomonadati</taxon>
        <taxon>Pseudomonadota</taxon>
        <taxon>Gammaproteobacteria</taxon>
        <taxon>Lysobacterales</taxon>
        <taxon>Rhodanobacteraceae</taxon>
        <taxon>Dokdonella</taxon>
    </lineage>
</organism>
<dbReference type="InterPro" id="IPR022061">
    <property type="entry name" value="DUF3617"/>
</dbReference>
<dbReference type="EMBL" id="BAAAEU010000005">
    <property type="protein sequence ID" value="GAA0709789.1"/>
    <property type="molecule type" value="Genomic_DNA"/>
</dbReference>
<proteinExistence type="predicted"/>
<dbReference type="Proteomes" id="UP001501523">
    <property type="component" value="Unassembled WGS sequence"/>
</dbReference>
<evidence type="ECO:0008006" key="4">
    <source>
        <dbReference type="Google" id="ProtNLM"/>
    </source>
</evidence>
<gene>
    <name evidence="2" type="ORF">GCM10009105_10500</name>
</gene>